<evidence type="ECO:0000256" key="1">
    <source>
        <dbReference type="ARBA" id="ARBA00022475"/>
    </source>
</evidence>
<feature type="transmembrane region" description="Helical" evidence="7">
    <location>
        <begin position="9"/>
        <end position="31"/>
    </location>
</feature>
<dbReference type="GO" id="GO:0009252">
    <property type="term" value="P:peptidoglycan biosynthetic process"/>
    <property type="evidence" value="ECO:0007669"/>
    <property type="project" value="UniProtKB-UniRule"/>
</dbReference>
<dbReference type="Gene3D" id="3.30.1490.480">
    <property type="entry name" value="Endolytic murein transglycosylase"/>
    <property type="match status" value="2"/>
</dbReference>
<dbReference type="OrthoDB" id="9814591at2"/>
<dbReference type="CDD" id="cd08010">
    <property type="entry name" value="MltG_like"/>
    <property type="match status" value="1"/>
</dbReference>
<dbReference type="InterPro" id="IPR003770">
    <property type="entry name" value="MLTG-like"/>
</dbReference>
<reference evidence="8 9" key="1">
    <citation type="submission" date="2015-07" db="EMBL/GenBank/DDBJ databases">
        <title>Isolation and Genomic Characterization of a Novel Halophilic Metal-Reducing Deltaproteobacterium from the Deep Subsurface.</title>
        <authorList>
            <person name="Badalamenti J.P."/>
            <person name="Summers Z.M."/>
            <person name="Gralnick J.A."/>
            <person name="Bond D.R."/>
        </authorList>
    </citation>
    <scope>NUCLEOTIDE SEQUENCE [LARGE SCALE GENOMIC DNA]</scope>
    <source>
        <strain evidence="8 9">WTL</strain>
    </source>
</reference>
<keyword evidence="6 7" id="KW-0961">Cell wall biogenesis/degradation</keyword>
<comment type="subcellular location">
    <subcellularLocation>
        <location evidence="7">Cell membrane</location>
        <topology evidence="7">Single-pass membrane protein</topology>
    </subcellularLocation>
</comment>
<comment type="catalytic activity">
    <reaction evidence="7">
        <text>a peptidoglycan chain = a peptidoglycan chain with N-acetyl-1,6-anhydromuramyl-[peptide] at the reducing end + a peptidoglycan chain with N-acetylglucosamine at the non-reducing end.</text>
        <dbReference type="EC" id="4.2.2.29"/>
    </reaction>
</comment>
<dbReference type="EMBL" id="CP010802">
    <property type="protein sequence ID" value="ALC15222.1"/>
    <property type="molecule type" value="Genomic_DNA"/>
</dbReference>
<dbReference type="GO" id="GO:0008932">
    <property type="term" value="F:lytic endotransglycosylase activity"/>
    <property type="evidence" value="ECO:0007669"/>
    <property type="project" value="UniProtKB-UniRule"/>
</dbReference>
<feature type="site" description="Important for catalytic activity" evidence="7">
    <location>
        <position position="218"/>
    </location>
</feature>
<dbReference type="HAMAP" id="MF_02065">
    <property type="entry name" value="MltG"/>
    <property type="match status" value="1"/>
</dbReference>
<dbReference type="Proteomes" id="UP000057158">
    <property type="component" value="Chromosome"/>
</dbReference>
<dbReference type="Gene3D" id="3.30.160.60">
    <property type="entry name" value="Classic Zinc Finger"/>
    <property type="match status" value="1"/>
</dbReference>
<dbReference type="GO" id="GO:0071555">
    <property type="term" value="P:cell wall organization"/>
    <property type="evidence" value="ECO:0007669"/>
    <property type="project" value="UniProtKB-KW"/>
</dbReference>
<dbReference type="RefSeq" id="WP_053549447.1">
    <property type="nucleotide sequence ID" value="NZ_CP010802.1"/>
</dbReference>
<keyword evidence="1 7" id="KW-1003">Cell membrane</keyword>
<comment type="function">
    <text evidence="7">Functions as a peptidoglycan terminase that cleaves nascent peptidoglycan strands endolytically to terminate their elongation.</text>
</comment>
<comment type="similarity">
    <text evidence="7">Belongs to the transglycosylase MltG family.</text>
</comment>
<dbReference type="PANTHER" id="PTHR30518">
    <property type="entry name" value="ENDOLYTIC MUREIN TRANSGLYCOSYLASE"/>
    <property type="match status" value="1"/>
</dbReference>
<keyword evidence="3 7" id="KW-1133">Transmembrane helix</keyword>
<keyword evidence="2 7" id="KW-0812">Transmembrane</keyword>
<dbReference type="STRING" id="1603606.DSOUD_0427"/>
<organism evidence="8 9">
    <name type="scientific">Desulfuromonas soudanensis</name>
    <dbReference type="NCBI Taxonomy" id="1603606"/>
    <lineage>
        <taxon>Bacteria</taxon>
        <taxon>Pseudomonadati</taxon>
        <taxon>Thermodesulfobacteriota</taxon>
        <taxon>Desulfuromonadia</taxon>
        <taxon>Desulfuromonadales</taxon>
        <taxon>Desulfuromonadaceae</taxon>
        <taxon>Desulfuromonas</taxon>
    </lineage>
</organism>
<sequence>MTLRKTFHLAFWGSLLAFALYLGIGFGTFLLHGVAPSQPQTLTIPPGTPFSAVARQLESRGIVESGTKLKLLARIRGNGGRVQAGEYLFVDKASPDQILARLVAGDVVRRRFTIPEGLTIKEIAARLEAEGVTAAPPFIALATDPALAGSLGIDGESLEGYLFPETYTFSAGVSPRDLLGAMVEQFRARQTPELLAAAQERGLTLHQLVTLASIIQKEAGNNEEMPLISAVFHNRLKRGIPLQADPTVIYGIENFDGNLTRLHLTTPSAYNTYRMAGLPRGPIANPGEEALQAAAFPASVTYLYFVSRGDGTHKFSDTLKEHNQAVRRFQLHR</sequence>
<dbReference type="PANTHER" id="PTHR30518:SF2">
    <property type="entry name" value="ENDOLYTIC MUREIN TRANSGLYCOSYLASE"/>
    <property type="match status" value="1"/>
</dbReference>
<dbReference type="Pfam" id="PF02618">
    <property type="entry name" value="YceG"/>
    <property type="match status" value="1"/>
</dbReference>
<dbReference type="EC" id="4.2.2.29" evidence="7"/>
<evidence type="ECO:0000256" key="5">
    <source>
        <dbReference type="ARBA" id="ARBA00023239"/>
    </source>
</evidence>
<proteinExistence type="inferred from homology"/>
<evidence type="ECO:0000256" key="2">
    <source>
        <dbReference type="ARBA" id="ARBA00022692"/>
    </source>
</evidence>
<keyword evidence="9" id="KW-1185">Reference proteome</keyword>
<gene>
    <name evidence="7" type="primary">mltG</name>
    <name evidence="8" type="ORF">DSOUD_0427</name>
</gene>
<name>A0A0M4D3Z5_9BACT</name>
<dbReference type="GO" id="GO:0005886">
    <property type="term" value="C:plasma membrane"/>
    <property type="evidence" value="ECO:0007669"/>
    <property type="project" value="UniProtKB-SubCell"/>
</dbReference>
<dbReference type="AlphaFoldDB" id="A0A0M4D3Z5"/>
<protein>
    <recommendedName>
        <fullName evidence="7">Endolytic murein transglycosylase</fullName>
        <ecNumber evidence="7">4.2.2.29</ecNumber>
    </recommendedName>
    <alternativeName>
        <fullName evidence="7">Peptidoglycan lytic transglycosylase</fullName>
    </alternativeName>
    <alternativeName>
        <fullName evidence="7">Peptidoglycan polymerization terminase</fullName>
    </alternativeName>
</protein>
<accession>A0A0M4D3Z5</accession>
<keyword evidence="4 7" id="KW-0472">Membrane</keyword>
<evidence type="ECO:0000256" key="7">
    <source>
        <dbReference type="HAMAP-Rule" id="MF_02065"/>
    </source>
</evidence>
<evidence type="ECO:0000313" key="8">
    <source>
        <dbReference type="EMBL" id="ALC15222.1"/>
    </source>
</evidence>
<evidence type="ECO:0000256" key="4">
    <source>
        <dbReference type="ARBA" id="ARBA00023136"/>
    </source>
</evidence>
<dbReference type="PATRIC" id="fig|1603606.3.peg.463"/>
<evidence type="ECO:0000256" key="3">
    <source>
        <dbReference type="ARBA" id="ARBA00022989"/>
    </source>
</evidence>
<evidence type="ECO:0000313" key="9">
    <source>
        <dbReference type="Proteomes" id="UP000057158"/>
    </source>
</evidence>
<evidence type="ECO:0000256" key="6">
    <source>
        <dbReference type="ARBA" id="ARBA00023316"/>
    </source>
</evidence>
<dbReference type="KEGG" id="des:DSOUD_0427"/>
<keyword evidence="5 7" id="KW-0456">Lyase</keyword>
<dbReference type="NCBIfam" id="TIGR00247">
    <property type="entry name" value="endolytic transglycosylase MltG"/>
    <property type="match status" value="1"/>
</dbReference>